<dbReference type="GeneID" id="10534222"/>
<organism evidence="2 3">
    <name type="scientific">Puccinia graminis f. sp. tritici (strain CRL 75-36-700-3 / race SCCL)</name>
    <name type="common">Black stem rust fungus</name>
    <dbReference type="NCBI Taxonomy" id="418459"/>
    <lineage>
        <taxon>Eukaryota</taxon>
        <taxon>Fungi</taxon>
        <taxon>Dikarya</taxon>
        <taxon>Basidiomycota</taxon>
        <taxon>Pucciniomycotina</taxon>
        <taxon>Pucciniomycetes</taxon>
        <taxon>Pucciniales</taxon>
        <taxon>Pucciniaceae</taxon>
        <taxon>Puccinia</taxon>
    </lineage>
</organism>
<gene>
    <name evidence="2" type="ORF">PGTG_02771</name>
</gene>
<protein>
    <submittedName>
        <fullName evidence="2">Uncharacterized protein</fullName>
    </submittedName>
</protein>
<dbReference type="RefSeq" id="XP_003320749.1">
    <property type="nucleotide sequence ID" value="XM_003320701.1"/>
</dbReference>
<dbReference type="InParanoid" id="E3JWA5"/>
<feature type="region of interest" description="Disordered" evidence="1">
    <location>
        <begin position="1"/>
        <end position="20"/>
    </location>
</feature>
<evidence type="ECO:0000256" key="1">
    <source>
        <dbReference type="SAM" id="MobiDB-lite"/>
    </source>
</evidence>
<name>E3JWA5_PUCGT</name>
<evidence type="ECO:0000313" key="3">
    <source>
        <dbReference type="Proteomes" id="UP000008783"/>
    </source>
</evidence>
<accession>E3JWA5</accession>
<dbReference type="KEGG" id="pgr:PGTG_02771"/>
<reference key="1">
    <citation type="submission" date="2007-01" db="EMBL/GenBank/DDBJ databases">
        <title>The Genome Sequence of Puccinia graminis f. sp. tritici Strain CRL 75-36-700-3.</title>
        <authorList>
            <consortium name="The Broad Institute Genome Sequencing Platform"/>
            <person name="Birren B."/>
            <person name="Lander E."/>
            <person name="Galagan J."/>
            <person name="Nusbaum C."/>
            <person name="Devon K."/>
            <person name="Cuomo C."/>
            <person name="Jaffe D."/>
            <person name="Butler J."/>
            <person name="Alvarez P."/>
            <person name="Gnerre S."/>
            <person name="Grabherr M."/>
            <person name="Mauceli E."/>
            <person name="Brockman W."/>
            <person name="Young S."/>
            <person name="LaButti K."/>
            <person name="Sykes S."/>
            <person name="DeCaprio D."/>
            <person name="Crawford M."/>
            <person name="Koehrsen M."/>
            <person name="Engels R."/>
            <person name="Montgomery P."/>
            <person name="Pearson M."/>
            <person name="Howarth C."/>
            <person name="Larson L."/>
            <person name="White J."/>
            <person name="Zeng Q."/>
            <person name="Kodira C."/>
            <person name="Yandava C."/>
            <person name="Alvarado L."/>
            <person name="O'Leary S."/>
            <person name="Szabo L."/>
            <person name="Dean R."/>
            <person name="Schein J."/>
        </authorList>
    </citation>
    <scope>NUCLEOTIDE SEQUENCE</scope>
    <source>
        <strain>CRL 75-36-700-3</strain>
    </source>
</reference>
<dbReference type="HOGENOM" id="CLU_1540852_0_0_1"/>
<proteinExistence type="predicted"/>
<reference evidence="3" key="2">
    <citation type="journal article" date="2011" name="Proc. Natl. Acad. Sci. U.S.A.">
        <title>Obligate biotrophy features unraveled by the genomic analysis of rust fungi.</title>
        <authorList>
            <person name="Duplessis S."/>
            <person name="Cuomo C.A."/>
            <person name="Lin Y.-C."/>
            <person name="Aerts A."/>
            <person name="Tisserant E."/>
            <person name="Veneault-Fourrey C."/>
            <person name="Joly D.L."/>
            <person name="Hacquard S."/>
            <person name="Amselem J."/>
            <person name="Cantarel B.L."/>
            <person name="Chiu R."/>
            <person name="Coutinho P.M."/>
            <person name="Feau N."/>
            <person name="Field M."/>
            <person name="Frey P."/>
            <person name="Gelhaye E."/>
            <person name="Goldberg J."/>
            <person name="Grabherr M.G."/>
            <person name="Kodira C.D."/>
            <person name="Kohler A."/>
            <person name="Kuees U."/>
            <person name="Lindquist E.A."/>
            <person name="Lucas S.M."/>
            <person name="Mago R."/>
            <person name="Mauceli E."/>
            <person name="Morin E."/>
            <person name="Murat C."/>
            <person name="Pangilinan J.L."/>
            <person name="Park R."/>
            <person name="Pearson M."/>
            <person name="Quesneville H."/>
            <person name="Rouhier N."/>
            <person name="Sakthikumar S."/>
            <person name="Salamov A.A."/>
            <person name="Schmutz J."/>
            <person name="Selles B."/>
            <person name="Shapiro H."/>
            <person name="Tanguay P."/>
            <person name="Tuskan G.A."/>
            <person name="Henrissat B."/>
            <person name="Van de Peer Y."/>
            <person name="Rouze P."/>
            <person name="Ellis J.G."/>
            <person name="Dodds P.N."/>
            <person name="Schein J.E."/>
            <person name="Zhong S."/>
            <person name="Hamelin R.C."/>
            <person name="Grigoriev I.V."/>
            <person name="Szabo L.J."/>
            <person name="Martin F."/>
        </authorList>
    </citation>
    <scope>NUCLEOTIDE SEQUENCE [LARGE SCALE GENOMIC DNA]</scope>
    <source>
        <strain evidence="3">CRL 75-36-700-3 / race SCCL</strain>
    </source>
</reference>
<dbReference type="EMBL" id="DS178265">
    <property type="protein sequence ID" value="EFP76330.1"/>
    <property type="molecule type" value="Genomic_DNA"/>
</dbReference>
<feature type="region of interest" description="Disordered" evidence="1">
    <location>
        <begin position="142"/>
        <end position="174"/>
    </location>
</feature>
<dbReference type="VEuPathDB" id="FungiDB:PGTG_02771"/>
<dbReference type="Proteomes" id="UP000008783">
    <property type="component" value="Unassembled WGS sequence"/>
</dbReference>
<dbReference type="AlphaFoldDB" id="E3JWA5"/>
<sequence length="174" mass="19008">MYGLARQSGHRPNLGKKEAKRAWPIPNPVWHPLNPTWPIPNPCLAPPKVKGGWAHATLGRAQTSVPPTPNLTSPPSEQESVPTQHTCPLPCHPPQYPWKLLGQASTCDYHCAEELGRAPDLHLNDSQILEFQLPNIWDLAKTPCGPSAGRPPPEMGVRPPKPSTGLGVNHPKKK</sequence>
<evidence type="ECO:0000313" key="2">
    <source>
        <dbReference type="EMBL" id="EFP76330.1"/>
    </source>
</evidence>
<keyword evidence="3" id="KW-1185">Reference proteome</keyword>
<feature type="region of interest" description="Disordered" evidence="1">
    <location>
        <begin position="60"/>
        <end position="85"/>
    </location>
</feature>
<feature type="compositionally biased region" description="Pro residues" evidence="1">
    <location>
        <begin position="149"/>
        <end position="162"/>
    </location>
</feature>